<evidence type="ECO:0000256" key="2">
    <source>
        <dbReference type="ARBA" id="ARBA00022475"/>
    </source>
</evidence>
<gene>
    <name evidence="10" type="ORF">C5Y93_13640</name>
</gene>
<evidence type="ECO:0000256" key="3">
    <source>
        <dbReference type="ARBA" id="ARBA00022676"/>
    </source>
</evidence>
<dbReference type="GO" id="GO:0005886">
    <property type="term" value="C:plasma membrane"/>
    <property type="evidence" value="ECO:0007669"/>
    <property type="project" value="UniProtKB-SubCell"/>
</dbReference>
<evidence type="ECO:0000256" key="4">
    <source>
        <dbReference type="ARBA" id="ARBA00022679"/>
    </source>
</evidence>
<reference evidence="10 11" key="1">
    <citation type="submission" date="2018-02" db="EMBL/GenBank/DDBJ databases">
        <title>Comparative genomes isolates from brazilian mangrove.</title>
        <authorList>
            <person name="Araujo J.E."/>
            <person name="Taketani R.G."/>
            <person name="Silva M.C.P."/>
            <person name="Loureco M.V."/>
            <person name="Andreote F.D."/>
        </authorList>
    </citation>
    <scope>NUCLEOTIDE SEQUENCE [LARGE SCALE GENOMIC DNA]</scope>
    <source>
        <strain evidence="10 11">Nap-Phe MGV</strain>
    </source>
</reference>
<evidence type="ECO:0000256" key="7">
    <source>
        <dbReference type="ARBA" id="ARBA00023136"/>
    </source>
</evidence>
<keyword evidence="7 8" id="KW-0472">Membrane</keyword>
<protein>
    <recommendedName>
        <fullName evidence="9">Glycosyltransferase RgtA/B/C/D-like domain-containing protein</fullName>
    </recommendedName>
</protein>
<keyword evidence="2" id="KW-1003">Cell membrane</keyword>
<dbReference type="GO" id="GO:0009103">
    <property type="term" value="P:lipopolysaccharide biosynthetic process"/>
    <property type="evidence" value="ECO:0007669"/>
    <property type="project" value="UniProtKB-ARBA"/>
</dbReference>
<evidence type="ECO:0000256" key="6">
    <source>
        <dbReference type="ARBA" id="ARBA00022989"/>
    </source>
</evidence>
<dbReference type="Pfam" id="PF13231">
    <property type="entry name" value="PMT_2"/>
    <property type="match status" value="1"/>
</dbReference>
<keyword evidence="3" id="KW-0328">Glycosyltransferase</keyword>
<sequence length="641" mass="71465">MCDAHIAQKNMAVIPCEKSIPEPECRERKGLYWLAVASLLTTHAALLIWSSIVHSPNMNEPCHIVAGLAHWQFGRYDIYNVNPPLIRMVATIPILAFGSEQDWSRWGDASNTRPEFQVGPDWIAANRERSVWLTTIARFSCVPFAVVGGLACFLWARDLFGYHAGLLSCALWCFSPNILAHASCVTPDAHAASMGVTAQYLYWRWLRRSTWTNAAIAGVILGLALLTKLTWIVLLLIWPVAWIAYCLLRPSDKIGSKESRFSKPMGLQIIVILGLGIHTLNSVYAYDGTGTRLGDFSFRSSTLSGNAFGTTSNRFVDSLVANVPMPFPDQYIYGIDAQKHDHELHPATYLHGTVYRHGFWYFYIYAMSLKMPIGTTLLFLLATLLALRTHHLSDDIVIASPFITILAVASMETDYTAHFRYVLPALPFAFVWISRLAPFVIPAKPYLTLTVVSLAGLSIASSLSCAPHWISYFNEFAGGPAGGRFFLANSNLDWGQDLLFYKSWRDRNRSLPTPGLAYYGMLNPKDIGIEFVDVPEWIPYDGAAPDEAVLGGPSDLMNPDPAPGWYAVSVNLIMGHPGRIYLADGQRRYLERPHYAWLQALTPVDSAGHSILIFHVTEDDIRRLKNTQRSSPVNTQPAILE</sequence>
<feature type="transmembrane region" description="Helical" evidence="8">
    <location>
        <begin position="392"/>
        <end position="411"/>
    </location>
</feature>
<feature type="transmembrane region" description="Helical" evidence="8">
    <location>
        <begin position="136"/>
        <end position="156"/>
    </location>
</feature>
<comment type="caution">
    <text evidence="10">The sequence shown here is derived from an EMBL/GenBank/DDBJ whole genome shotgun (WGS) entry which is preliminary data.</text>
</comment>
<comment type="subcellular location">
    <subcellularLocation>
        <location evidence="1">Cell membrane</location>
        <topology evidence="1">Multi-pass membrane protein</topology>
    </subcellularLocation>
</comment>
<dbReference type="InterPro" id="IPR050297">
    <property type="entry name" value="LipidA_mod_glycosyltrf_83"/>
</dbReference>
<accession>A0A2S8GM28</accession>
<keyword evidence="4" id="KW-0808">Transferase</keyword>
<dbReference type="Proteomes" id="UP000237819">
    <property type="component" value="Unassembled WGS sequence"/>
</dbReference>
<dbReference type="AlphaFoldDB" id="A0A2S8GM28"/>
<feature type="transmembrane region" description="Helical" evidence="8">
    <location>
        <begin position="31"/>
        <end position="49"/>
    </location>
</feature>
<proteinExistence type="predicted"/>
<dbReference type="GO" id="GO:0016763">
    <property type="term" value="F:pentosyltransferase activity"/>
    <property type="evidence" value="ECO:0007669"/>
    <property type="project" value="TreeGrafter"/>
</dbReference>
<feature type="transmembrane region" description="Helical" evidence="8">
    <location>
        <begin position="269"/>
        <end position="286"/>
    </location>
</feature>
<dbReference type="EMBL" id="PUHZ01000014">
    <property type="protein sequence ID" value="PQO45489.1"/>
    <property type="molecule type" value="Genomic_DNA"/>
</dbReference>
<evidence type="ECO:0000259" key="9">
    <source>
        <dbReference type="Pfam" id="PF13231"/>
    </source>
</evidence>
<dbReference type="PANTHER" id="PTHR33908:SF11">
    <property type="entry name" value="MEMBRANE PROTEIN"/>
    <property type="match status" value="1"/>
</dbReference>
<evidence type="ECO:0000256" key="8">
    <source>
        <dbReference type="SAM" id="Phobius"/>
    </source>
</evidence>
<evidence type="ECO:0000256" key="5">
    <source>
        <dbReference type="ARBA" id="ARBA00022692"/>
    </source>
</evidence>
<dbReference type="InterPro" id="IPR038731">
    <property type="entry name" value="RgtA/B/C-like"/>
</dbReference>
<keyword evidence="6 8" id="KW-1133">Transmembrane helix</keyword>
<feature type="transmembrane region" description="Helical" evidence="8">
    <location>
        <begin position="417"/>
        <end position="434"/>
    </location>
</feature>
<evidence type="ECO:0000313" key="11">
    <source>
        <dbReference type="Proteomes" id="UP000237819"/>
    </source>
</evidence>
<dbReference type="PANTHER" id="PTHR33908">
    <property type="entry name" value="MANNOSYLTRANSFERASE YKCB-RELATED"/>
    <property type="match status" value="1"/>
</dbReference>
<name>A0A2S8GM28_9BACT</name>
<keyword evidence="5 8" id="KW-0812">Transmembrane</keyword>
<evidence type="ECO:0000313" key="10">
    <source>
        <dbReference type="EMBL" id="PQO45489.1"/>
    </source>
</evidence>
<feature type="transmembrane region" description="Helical" evidence="8">
    <location>
        <begin position="360"/>
        <end position="385"/>
    </location>
</feature>
<organism evidence="10 11">
    <name type="scientific">Blastopirellula marina</name>
    <dbReference type="NCBI Taxonomy" id="124"/>
    <lineage>
        <taxon>Bacteria</taxon>
        <taxon>Pseudomonadati</taxon>
        <taxon>Planctomycetota</taxon>
        <taxon>Planctomycetia</taxon>
        <taxon>Pirellulales</taxon>
        <taxon>Pirellulaceae</taxon>
        <taxon>Blastopirellula</taxon>
    </lineage>
</organism>
<evidence type="ECO:0000256" key="1">
    <source>
        <dbReference type="ARBA" id="ARBA00004651"/>
    </source>
</evidence>
<feature type="domain" description="Glycosyltransferase RgtA/B/C/D-like" evidence="9">
    <location>
        <begin position="138"/>
        <end position="236"/>
    </location>
</feature>